<proteinExistence type="predicted"/>
<feature type="region of interest" description="Disordered" evidence="1">
    <location>
        <begin position="1"/>
        <end position="75"/>
    </location>
</feature>
<gene>
    <name evidence="2" type="ORF">ABZ071_01695</name>
</gene>
<dbReference type="EMBL" id="JBEXRX010000002">
    <property type="protein sequence ID" value="MEU0150641.1"/>
    <property type="molecule type" value="Genomic_DNA"/>
</dbReference>
<sequence>MSATDAADTDLEGEDTPEIVVTAIAADDPGPGASGSTPDGEPAGHRPDDEAIDDDRDDDAEDQDEDETQDDLSAVAAMRRFWDTETSQGRIPTGAELSRAAGVPPATGLGRRKRRAWEAELPDHLRRPLANAGDSR</sequence>
<name>A0ABV2VGA7_9ACTN</name>
<dbReference type="RefSeq" id="WP_355662847.1">
    <property type="nucleotide sequence ID" value="NZ_JBEXRX010000002.1"/>
</dbReference>
<evidence type="ECO:0000313" key="3">
    <source>
        <dbReference type="Proteomes" id="UP001550348"/>
    </source>
</evidence>
<evidence type="ECO:0000313" key="2">
    <source>
        <dbReference type="EMBL" id="MEU0150641.1"/>
    </source>
</evidence>
<feature type="compositionally biased region" description="Acidic residues" evidence="1">
    <location>
        <begin position="7"/>
        <end position="17"/>
    </location>
</feature>
<feature type="compositionally biased region" description="Acidic residues" evidence="1">
    <location>
        <begin position="50"/>
        <end position="70"/>
    </location>
</feature>
<organism evidence="2 3">
    <name type="scientific">Micromonospora fulviviridis</name>
    <dbReference type="NCBI Taxonomy" id="47860"/>
    <lineage>
        <taxon>Bacteria</taxon>
        <taxon>Bacillati</taxon>
        <taxon>Actinomycetota</taxon>
        <taxon>Actinomycetes</taxon>
        <taxon>Micromonosporales</taxon>
        <taxon>Micromonosporaceae</taxon>
        <taxon>Micromonospora</taxon>
    </lineage>
</organism>
<accession>A0ABV2VGA7</accession>
<protein>
    <submittedName>
        <fullName evidence="2">Uncharacterized protein</fullName>
    </submittedName>
</protein>
<evidence type="ECO:0000256" key="1">
    <source>
        <dbReference type="SAM" id="MobiDB-lite"/>
    </source>
</evidence>
<dbReference type="Proteomes" id="UP001550348">
    <property type="component" value="Unassembled WGS sequence"/>
</dbReference>
<keyword evidence="3" id="KW-1185">Reference proteome</keyword>
<comment type="caution">
    <text evidence="2">The sequence shown here is derived from an EMBL/GenBank/DDBJ whole genome shotgun (WGS) entry which is preliminary data.</text>
</comment>
<reference evidence="2 3" key="1">
    <citation type="submission" date="2024-06" db="EMBL/GenBank/DDBJ databases">
        <title>The Natural Products Discovery Center: Release of the First 8490 Sequenced Strains for Exploring Actinobacteria Biosynthetic Diversity.</title>
        <authorList>
            <person name="Kalkreuter E."/>
            <person name="Kautsar S.A."/>
            <person name="Yang D."/>
            <person name="Bader C.D."/>
            <person name="Teijaro C.N."/>
            <person name="Fluegel L."/>
            <person name="Davis C.M."/>
            <person name="Simpson J.R."/>
            <person name="Lauterbach L."/>
            <person name="Steele A.D."/>
            <person name="Gui C."/>
            <person name="Meng S."/>
            <person name="Li G."/>
            <person name="Viehrig K."/>
            <person name="Ye F."/>
            <person name="Su P."/>
            <person name="Kiefer A.F."/>
            <person name="Nichols A."/>
            <person name="Cepeda A.J."/>
            <person name="Yan W."/>
            <person name="Fan B."/>
            <person name="Jiang Y."/>
            <person name="Adhikari A."/>
            <person name="Zheng C.-J."/>
            <person name="Schuster L."/>
            <person name="Cowan T.M."/>
            <person name="Smanski M.J."/>
            <person name="Chevrette M.G."/>
            <person name="De Carvalho L.P.S."/>
            <person name="Shen B."/>
        </authorList>
    </citation>
    <scope>NUCLEOTIDE SEQUENCE [LARGE SCALE GENOMIC DNA]</scope>
    <source>
        <strain evidence="2 3">NPDC006286</strain>
    </source>
</reference>